<dbReference type="InterPro" id="IPR032675">
    <property type="entry name" value="LRR_dom_sf"/>
</dbReference>
<dbReference type="SMART" id="SM00367">
    <property type="entry name" value="LRR_CC"/>
    <property type="match status" value="4"/>
</dbReference>
<evidence type="ECO:0000259" key="1">
    <source>
        <dbReference type="Pfam" id="PF12937"/>
    </source>
</evidence>
<keyword evidence="3" id="KW-1185">Reference proteome</keyword>
<dbReference type="OrthoDB" id="1924287at2759"/>
<name>A0A261Y7L3_9FUNG</name>
<feature type="domain" description="F-box" evidence="1">
    <location>
        <begin position="9"/>
        <end position="73"/>
    </location>
</feature>
<accession>A0A261Y7L3</accession>
<dbReference type="PANTHER" id="PTHR13318">
    <property type="entry name" value="PARTNER OF PAIRED, ISOFORM B-RELATED"/>
    <property type="match status" value="1"/>
</dbReference>
<dbReference type="InterPro" id="IPR006553">
    <property type="entry name" value="Leu-rich_rpt_Cys-con_subtyp"/>
</dbReference>
<dbReference type="Pfam" id="PF12937">
    <property type="entry name" value="F-box-like"/>
    <property type="match status" value="1"/>
</dbReference>
<dbReference type="GO" id="GO:0019005">
    <property type="term" value="C:SCF ubiquitin ligase complex"/>
    <property type="evidence" value="ECO:0007669"/>
    <property type="project" value="TreeGrafter"/>
</dbReference>
<evidence type="ECO:0000313" key="2">
    <source>
        <dbReference type="EMBL" id="OZJ06571.1"/>
    </source>
</evidence>
<evidence type="ECO:0000313" key="3">
    <source>
        <dbReference type="Proteomes" id="UP000242875"/>
    </source>
</evidence>
<dbReference type="EMBL" id="MVBO01000003">
    <property type="protein sequence ID" value="OZJ06571.1"/>
    <property type="molecule type" value="Genomic_DNA"/>
</dbReference>
<dbReference type="GO" id="GO:0031146">
    <property type="term" value="P:SCF-dependent proteasomal ubiquitin-dependent protein catabolic process"/>
    <property type="evidence" value="ECO:0007669"/>
    <property type="project" value="TreeGrafter"/>
</dbReference>
<dbReference type="Proteomes" id="UP000242875">
    <property type="component" value="Unassembled WGS sequence"/>
</dbReference>
<comment type="caution">
    <text evidence="2">The sequence shown here is derived from an EMBL/GenBank/DDBJ whole genome shotgun (WGS) entry which is preliminary data.</text>
</comment>
<dbReference type="InterPro" id="IPR001810">
    <property type="entry name" value="F-box_dom"/>
</dbReference>
<organism evidence="2 3">
    <name type="scientific">Bifiguratus adelaidae</name>
    <dbReference type="NCBI Taxonomy" id="1938954"/>
    <lineage>
        <taxon>Eukaryota</taxon>
        <taxon>Fungi</taxon>
        <taxon>Fungi incertae sedis</taxon>
        <taxon>Mucoromycota</taxon>
        <taxon>Mucoromycotina</taxon>
        <taxon>Endogonomycetes</taxon>
        <taxon>Endogonales</taxon>
        <taxon>Endogonales incertae sedis</taxon>
        <taxon>Bifiguratus</taxon>
    </lineage>
</organism>
<dbReference type="SUPFAM" id="SSF52047">
    <property type="entry name" value="RNI-like"/>
    <property type="match status" value="1"/>
</dbReference>
<protein>
    <recommendedName>
        <fullName evidence="1">F-box domain-containing protein</fullName>
    </recommendedName>
</protein>
<sequence>MREFAPESCTLPSELLDHIFCYLCTRRTLEDGTRVSAHAYFTQEEVDGRAALSACARVNRQWYECAVRHLWHAPEFLSLSSFASFLRALAIAVPTYEPSFDLKIAAPIGQHAGYQGRFHTRHLSFETPISADDTLTSPISLLVTDTVLCSLATSDCSEDVHPMFPNLISFSLPCGNHLREAPLLLFLTAHTNSLQYIDLQDCRHLTNTFLEILSHLSGGRLKRLSIRRSSLITDNGIRHIAGRCVTLEDIDISGCRRVSEEALLELAHSRRWRSFQASDIKFLSREGLIRIGNELVSEPSSTAHMNSKLQTFECTIPPPTSDKSPRLCTNFAKLINTIPLTLSSLIIHDANYLAVEHISGIAKKLRGLTCLHLGCCEVLTTTTFKLLLNSLQQLRHLALPHASHLENECLGMLRHAPCAHALEYIDFSDCRSIGDHGLRLLCGSIDSGFVADKSASQPFQNVLTVKLAFNPQLSLPLIVELARSFSSLQDLDLQGGGLFITIPPRVPTRRPALLYNSVMRGPPEMLAPMTAPQTDHVQLPTENTHQAEPHRSNYWQHFIGILSRSTIQHAEPPTPENTTPPSALTAVVHHTSEPASPHLAATGAFTPSIQHLPMHPDTLLTSIAQYASLGQGSAYKNSNSAVPCRIVGVRAMDRLRRWYTG</sequence>
<dbReference type="AlphaFoldDB" id="A0A261Y7L3"/>
<gene>
    <name evidence="2" type="ORF">BZG36_00566</name>
</gene>
<proteinExistence type="predicted"/>
<reference evidence="2 3" key="1">
    <citation type="journal article" date="2017" name="Mycologia">
        <title>Bifiguratus adelaidae, gen. et sp. nov., a new member of Mucoromycotina in endophytic and soil-dwelling habitats.</title>
        <authorList>
            <person name="Torres-Cruz T.J."/>
            <person name="Billingsley Tobias T.L."/>
            <person name="Almatruk M."/>
            <person name="Hesse C."/>
            <person name="Kuske C.R."/>
            <person name="Desiro A."/>
            <person name="Benucci G.M."/>
            <person name="Bonito G."/>
            <person name="Stajich J.E."/>
            <person name="Dunlap C."/>
            <person name="Arnold A.E."/>
            <person name="Porras-Alfaro A."/>
        </authorList>
    </citation>
    <scope>NUCLEOTIDE SEQUENCE [LARGE SCALE GENOMIC DNA]</scope>
    <source>
        <strain evidence="2 3">AZ0501</strain>
    </source>
</reference>
<dbReference type="Gene3D" id="3.80.10.10">
    <property type="entry name" value="Ribonuclease Inhibitor"/>
    <property type="match status" value="2"/>
</dbReference>